<evidence type="ECO:0000313" key="4">
    <source>
        <dbReference type="Proteomes" id="UP000235145"/>
    </source>
</evidence>
<sequence length="127" mass="14576">MEKRVAAMVSIQGGRRRRKGGINVDTVSQTGNALALSNLSLKFLGPLRIGDRLTVRVSASDSSDTRIYFEDFIFKIPNQEPILEARATLLWLDKNYHPTRIPTEVRSKIVQFVLHDEEEWFHFYGVK</sequence>
<keyword evidence="4" id="KW-1185">Reference proteome</keyword>
<dbReference type="InterPro" id="IPR029069">
    <property type="entry name" value="HotDog_dom_sf"/>
</dbReference>
<dbReference type="AlphaFoldDB" id="A0A9R1UZ92"/>
<gene>
    <name evidence="3" type="ORF">LSAT_V11C700350550</name>
</gene>
<keyword evidence="2" id="KW-0378">Hydrolase</keyword>
<reference evidence="3 4" key="1">
    <citation type="journal article" date="2017" name="Nat. Commun.">
        <title>Genome assembly with in vitro proximity ligation data and whole-genome triplication in lettuce.</title>
        <authorList>
            <person name="Reyes-Chin-Wo S."/>
            <person name="Wang Z."/>
            <person name="Yang X."/>
            <person name="Kozik A."/>
            <person name="Arikit S."/>
            <person name="Song C."/>
            <person name="Xia L."/>
            <person name="Froenicke L."/>
            <person name="Lavelle D.O."/>
            <person name="Truco M.J."/>
            <person name="Xia R."/>
            <person name="Zhu S."/>
            <person name="Xu C."/>
            <person name="Xu H."/>
            <person name="Xu X."/>
            <person name="Cox K."/>
            <person name="Korf I."/>
            <person name="Meyers B.C."/>
            <person name="Michelmore R.W."/>
        </authorList>
    </citation>
    <scope>NUCLEOTIDE SEQUENCE [LARGE SCALE GENOMIC DNA]</scope>
    <source>
        <strain evidence="4">cv. Salinas</strain>
        <tissue evidence="3">Seedlings</tissue>
    </source>
</reference>
<evidence type="ECO:0000256" key="2">
    <source>
        <dbReference type="ARBA" id="ARBA00022801"/>
    </source>
</evidence>
<organism evidence="3 4">
    <name type="scientific">Lactuca sativa</name>
    <name type="common">Garden lettuce</name>
    <dbReference type="NCBI Taxonomy" id="4236"/>
    <lineage>
        <taxon>Eukaryota</taxon>
        <taxon>Viridiplantae</taxon>
        <taxon>Streptophyta</taxon>
        <taxon>Embryophyta</taxon>
        <taxon>Tracheophyta</taxon>
        <taxon>Spermatophyta</taxon>
        <taxon>Magnoliopsida</taxon>
        <taxon>eudicotyledons</taxon>
        <taxon>Gunneridae</taxon>
        <taxon>Pentapetalae</taxon>
        <taxon>asterids</taxon>
        <taxon>campanulids</taxon>
        <taxon>Asterales</taxon>
        <taxon>Asteraceae</taxon>
        <taxon>Cichorioideae</taxon>
        <taxon>Cichorieae</taxon>
        <taxon>Lactucinae</taxon>
        <taxon>Lactuca</taxon>
    </lineage>
</organism>
<evidence type="ECO:0000313" key="3">
    <source>
        <dbReference type="EMBL" id="KAJ0195495.1"/>
    </source>
</evidence>
<accession>A0A9R1UZ92</accession>
<dbReference type="PANTHER" id="PTHR31793:SF27">
    <property type="entry name" value="NOVEL THIOESTERASE SUPERFAMILY DOMAIN AND SAPOSIN A-TYPE DOMAIN CONTAINING PROTEIN (0610012H03RIK)"/>
    <property type="match status" value="1"/>
</dbReference>
<dbReference type="GO" id="GO:0009507">
    <property type="term" value="C:chloroplast"/>
    <property type="evidence" value="ECO:0000318"/>
    <property type="project" value="GO_Central"/>
</dbReference>
<dbReference type="SUPFAM" id="SSF54637">
    <property type="entry name" value="Thioesterase/thiol ester dehydrase-isomerase"/>
    <property type="match status" value="1"/>
</dbReference>
<dbReference type="Proteomes" id="UP000235145">
    <property type="component" value="Unassembled WGS sequence"/>
</dbReference>
<dbReference type="Pfam" id="PF13279">
    <property type="entry name" value="4HBT_2"/>
    <property type="match status" value="1"/>
</dbReference>
<evidence type="ECO:0000256" key="1">
    <source>
        <dbReference type="ARBA" id="ARBA00005953"/>
    </source>
</evidence>
<dbReference type="Gene3D" id="3.10.129.10">
    <property type="entry name" value="Hotdog Thioesterase"/>
    <property type="match status" value="1"/>
</dbReference>
<dbReference type="GO" id="GO:0016297">
    <property type="term" value="F:fatty acyl-[ACP] hydrolase activity"/>
    <property type="evidence" value="ECO:0000318"/>
    <property type="project" value="GO_Central"/>
</dbReference>
<dbReference type="PANTHER" id="PTHR31793">
    <property type="entry name" value="4-HYDROXYBENZOYL-COA THIOESTERASE FAMILY MEMBER"/>
    <property type="match status" value="1"/>
</dbReference>
<proteinExistence type="inferred from homology"/>
<dbReference type="InterPro" id="IPR050563">
    <property type="entry name" value="4-hydroxybenzoyl-CoA_TE"/>
</dbReference>
<name>A0A9R1UZ92_LACSA</name>
<comment type="similarity">
    <text evidence="1">Belongs to the 4-hydroxybenzoyl-CoA thioesterase family.</text>
</comment>
<dbReference type="EMBL" id="NBSK02000007">
    <property type="protein sequence ID" value="KAJ0195495.1"/>
    <property type="molecule type" value="Genomic_DNA"/>
</dbReference>
<protein>
    <submittedName>
        <fullName evidence="3">Uncharacterized protein</fullName>
    </submittedName>
</protein>
<comment type="caution">
    <text evidence="3">The sequence shown here is derived from an EMBL/GenBank/DDBJ whole genome shotgun (WGS) entry which is preliminary data.</text>
</comment>